<protein>
    <submittedName>
        <fullName evidence="2">Uncharacterized protein</fullName>
    </submittedName>
</protein>
<name>A0A9W6MP90_9PROT</name>
<evidence type="ECO:0000313" key="3">
    <source>
        <dbReference type="Proteomes" id="UP001143486"/>
    </source>
</evidence>
<organism evidence="2 3">
    <name type="scientific">Maricaulis virginensis</name>
    <dbReference type="NCBI Taxonomy" id="144022"/>
    <lineage>
        <taxon>Bacteria</taxon>
        <taxon>Pseudomonadati</taxon>
        <taxon>Pseudomonadota</taxon>
        <taxon>Alphaproteobacteria</taxon>
        <taxon>Maricaulales</taxon>
        <taxon>Maricaulaceae</taxon>
        <taxon>Maricaulis</taxon>
    </lineage>
</organism>
<reference evidence="2" key="2">
    <citation type="submission" date="2023-01" db="EMBL/GenBank/DDBJ databases">
        <authorList>
            <person name="Sun Q."/>
            <person name="Evtushenko L."/>
        </authorList>
    </citation>
    <scope>NUCLEOTIDE SEQUENCE</scope>
    <source>
        <strain evidence="2">VKM B-1513</strain>
    </source>
</reference>
<sequence>MGTQRHAALAVAAVVAVSLLAGASRRAPAGEPGHALIKIDMSAADCGTHNAVGLSIERLVELPASGPLILDAGLMQEGFNVPAGGGLLNPLLDELRILILADFVTIVSGEVPDAPAMLSLVPGEGGEWHGQISAQLGASAGEWKISSAGTEDDLVTNPENYWRFDVRIDQRPFWQRWLRLGGVDHHSNANAGGDACPEMNS</sequence>
<dbReference type="EMBL" id="BSFE01000007">
    <property type="protein sequence ID" value="GLK52933.1"/>
    <property type="molecule type" value="Genomic_DNA"/>
</dbReference>
<evidence type="ECO:0000256" key="1">
    <source>
        <dbReference type="SAM" id="SignalP"/>
    </source>
</evidence>
<gene>
    <name evidence="2" type="ORF">GCM10017621_24410</name>
</gene>
<keyword evidence="1" id="KW-0732">Signal</keyword>
<dbReference type="AlphaFoldDB" id="A0A9W6MP90"/>
<dbReference type="Proteomes" id="UP001143486">
    <property type="component" value="Unassembled WGS sequence"/>
</dbReference>
<accession>A0A9W6MP90</accession>
<keyword evidence="3" id="KW-1185">Reference proteome</keyword>
<proteinExistence type="predicted"/>
<dbReference type="RefSeq" id="WP_271187293.1">
    <property type="nucleotide sequence ID" value="NZ_BSFE01000007.1"/>
</dbReference>
<reference evidence="2" key="1">
    <citation type="journal article" date="2014" name="Int. J. Syst. Evol. Microbiol.">
        <title>Complete genome sequence of Corynebacterium casei LMG S-19264T (=DSM 44701T), isolated from a smear-ripened cheese.</title>
        <authorList>
            <consortium name="US DOE Joint Genome Institute (JGI-PGF)"/>
            <person name="Walter F."/>
            <person name="Albersmeier A."/>
            <person name="Kalinowski J."/>
            <person name="Ruckert C."/>
        </authorList>
    </citation>
    <scope>NUCLEOTIDE SEQUENCE</scope>
    <source>
        <strain evidence="2">VKM B-1513</strain>
    </source>
</reference>
<feature type="signal peptide" evidence="1">
    <location>
        <begin position="1"/>
        <end position="23"/>
    </location>
</feature>
<evidence type="ECO:0000313" key="2">
    <source>
        <dbReference type="EMBL" id="GLK52933.1"/>
    </source>
</evidence>
<feature type="chain" id="PRO_5040851230" evidence="1">
    <location>
        <begin position="24"/>
        <end position="201"/>
    </location>
</feature>
<comment type="caution">
    <text evidence="2">The sequence shown here is derived from an EMBL/GenBank/DDBJ whole genome shotgun (WGS) entry which is preliminary data.</text>
</comment>